<evidence type="ECO:0000313" key="1">
    <source>
        <dbReference type="EMBL" id="KOB65491.1"/>
    </source>
</evidence>
<feature type="non-terminal residue" evidence="1">
    <location>
        <position position="402"/>
    </location>
</feature>
<keyword evidence="2" id="KW-1185">Reference proteome</keyword>
<proteinExistence type="predicted"/>
<dbReference type="AlphaFoldDB" id="A0A0L7KR07"/>
<accession>A0A0L7KR07</accession>
<comment type="caution">
    <text evidence="1">The sequence shown here is derived from an EMBL/GenBank/DDBJ whole genome shotgun (WGS) entry which is preliminary data.</text>
</comment>
<protein>
    <submittedName>
        <fullName evidence="1">Uncharacterized protein</fullName>
    </submittedName>
</protein>
<gene>
    <name evidence="1" type="ORF">OBRU01_22676</name>
</gene>
<sequence length="402" mass="44901">MVPVVRRIELSASSSRATFYLTGRAPAAPRHACLSVHAVGPRVDTRPAHVRLLDYYRPTINDTQVEDCPARIAHDSSQDIKDNIFNEARSLLDSSEILINHEYDFEDIPEGIPLDDPLYENLTIRNVTDDITKAETNNSSTINRDAYNNNDDFINDTNSINKLIIVNKDEKTANKYNNNSVDAMKTSTGSNVVVIDDKLDLSEENNHRLKLHGNIELENSTGSIATSADNVIQDEERKRNENIISAESFHLNTNAKVTLEEQSTKSEADNVTTKEPSEPNHRIEIRDGQHENHREVENPNLAGFHVISSDKDLDVPTGIEGPVSFVVAPPPNFIPPPNMRAPVNNPETQNNAATFEKFDPNSQTRPTQKEATIYLHSVFSPNSALPSHILPPPHNFAQYYEA</sequence>
<evidence type="ECO:0000313" key="2">
    <source>
        <dbReference type="Proteomes" id="UP000037510"/>
    </source>
</evidence>
<name>A0A0L7KR07_OPEBR</name>
<reference evidence="1 2" key="1">
    <citation type="journal article" date="2015" name="Genome Biol. Evol.">
        <title>The genome of winter moth (Operophtera brumata) provides a genomic perspective on sexual dimorphism and phenology.</title>
        <authorList>
            <person name="Derks M.F."/>
            <person name="Smit S."/>
            <person name="Salis L."/>
            <person name="Schijlen E."/>
            <person name="Bossers A."/>
            <person name="Mateman C."/>
            <person name="Pijl A.S."/>
            <person name="de Ridder D."/>
            <person name="Groenen M.A."/>
            <person name="Visser M.E."/>
            <person name="Megens H.J."/>
        </authorList>
    </citation>
    <scope>NUCLEOTIDE SEQUENCE [LARGE SCALE GENOMIC DNA]</scope>
    <source>
        <strain evidence="1">WM2013NL</strain>
        <tissue evidence="1">Head and thorax</tissue>
    </source>
</reference>
<dbReference type="EMBL" id="JTDY01007056">
    <property type="protein sequence ID" value="KOB65491.1"/>
    <property type="molecule type" value="Genomic_DNA"/>
</dbReference>
<dbReference type="Proteomes" id="UP000037510">
    <property type="component" value="Unassembled WGS sequence"/>
</dbReference>
<organism evidence="1 2">
    <name type="scientific">Operophtera brumata</name>
    <name type="common">Winter moth</name>
    <name type="synonym">Phalaena brumata</name>
    <dbReference type="NCBI Taxonomy" id="104452"/>
    <lineage>
        <taxon>Eukaryota</taxon>
        <taxon>Metazoa</taxon>
        <taxon>Ecdysozoa</taxon>
        <taxon>Arthropoda</taxon>
        <taxon>Hexapoda</taxon>
        <taxon>Insecta</taxon>
        <taxon>Pterygota</taxon>
        <taxon>Neoptera</taxon>
        <taxon>Endopterygota</taxon>
        <taxon>Lepidoptera</taxon>
        <taxon>Glossata</taxon>
        <taxon>Ditrysia</taxon>
        <taxon>Geometroidea</taxon>
        <taxon>Geometridae</taxon>
        <taxon>Larentiinae</taxon>
        <taxon>Operophtera</taxon>
    </lineage>
</organism>